<dbReference type="GO" id="GO:0005886">
    <property type="term" value="C:plasma membrane"/>
    <property type="evidence" value="ECO:0007669"/>
    <property type="project" value="UniProtKB-SubCell"/>
</dbReference>
<sequence length="526" mass="58669">MALSVNAKKGLVFGIGAALLVIGCVIGGVWLVIVASILEAQMGLTGTSTSFSLWEETPVPMYIEVYFFDWINAAEFQQNPHNVTPAFAEMGPYVFSEHHSKVNIAWNPNNTVTFQQIRRWHFVPERSNGTLRDEVTNINTIAVTVEYMIRHMNPMVQIVVDALVKSLEPMFVTKTVGQLMFEGYEDELLNITARLNISDFQVPFDKFGWFYPRNNSPTYDGVFNMHTGTDDIHVLGMMDAWNYEQNPPYYDGQCSRITGSTGELLPPVENLDKIGLFAPEICSSLELVKSDNSISRYGLEGYKFYGDDSVFDNGTKYPEKRCFCAKGQLLGTADISASVEECVPSGVRGISKCRFGAPAFVSFPHFYQADPSYVSNIIGLNPSQDLHEFYLAVEPYTGIPLEVKARMQINLLLRPYKNSKLFKDVPRVMVPILWFTQSVELTPDLADLAKLLVKLPAIGLTIFFGLAGIGALLIVSGIVITLRNGWEGEEGDKLLGHESSSFVTPIVRNVNGDNNEERKITTDEED</sequence>
<gene>
    <name evidence="9" type="ORF">Cfor_08111</name>
</gene>
<keyword evidence="3" id="KW-1003">Cell membrane</keyword>
<evidence type="ECO:0000256" key="7">
    <source>
        <dbReference type="ARBA" id="ARBA00023180"/>
    </source>
</evidence>
<keyword evidence="10" id="KW-1185">Reference proteome</keyword>
<keyword evidence="7" id="KW-0325">Glycoprotein</keyword>
<dbReference type="PRINTS" id="PR01609">
    <property type="entry name" value="CD36FAMILY"/>
</dbReference>
<accession>A0A6L2PIQ8</accession>
<evidence type="ECO:0000256" key="3">
    <source>
        <dbReference type="ARBA" id="ARBA00022475"/>
    </source>
</evidence>
<evidence type="ECO:0000256" key="5">
    <source>
        <dbReference type="ARBA" id="ARBA00022989"/>
    </source>
</evidence>
<keyword evidence="6 8" id="KW-0472">Membrane</keyword>
<comment type="subcellular location">
    <subcellularLocation>
        <location evidence="1">Cell membrane</location>
    </subcellularLocation>
</comment>
<evidence type="ECO:0000256" key="8">
    <source>
        <dbReference type="SAM" id="Phobius"/>
    </source>
</evidence>
<feature type="transmembrane region" description="Helical" evidence="8">
    <location>
        <begin position="457"/>
        <end position="480"/>
    </location>
</feature>
<dbReference type="PANTHER" id="PTHR11923:SF114">
    <property type="entry name" value="FI02050P-RELATED"/>
    <property type="match status" value="1"/>
</dbReference>
<protein>
    <recommendedName>
        <fullName evidence="11">Protein croquemort</fullName>
    </recommendedName>
</protein>
<evidence type="ECO:0000313" key="9">
    <source>
        <dbReference type="EMBL" id="GFG30485.1"/>
    </source>
</evidence>
<dbReference type="EMBL" id="BLKM01000227">
    <property type="protein sequence ID" value="GFG30485.1"/>
    <property type="molecule type" value="Genomic_DNA"/>
</dbReference>
<dbReference type="GO" id="GO:0005737">
    <property type="term" value="C:cytoplasm"/>
    <property type="evidence" value="ECO:0007669"/>
    <property type="project" value="TreeGrafter"/>
</dbReference>
<keyword evidence="5 8" id="KW-1133">Transmembrane helix</keyword>
<dbReference type="Pfam" id="PF01130">
    <property type="entry name" value="CD36"/>
    <property type="match status" value="1"/>
</dbReference>
<evidence type="ECO:0000256" key="6">
    <source>
        <dbReference type="ARBA" id="ARBA00023136"/>
    </source>
</evidence>
<dbReference type="Proteomes" id="UP000502823">
    <property type="component" value="Unassembled WGS sequence"/>
</dbReference>
<comment type="caution">
    <text evidence="9">The sequence shown here is derived from an EMBL/GenBank/DDBJ whole genome shotgun (WGS) entry which is preliminary data.</text>
</comment>
<keyword evidence="4 8" id="KW-0812">Transmembrane</keyword>
<organism evidence="9 10">
    <name type="scientific">Coptotermes formosanus</name>
    <name type="common">Formosan subterranean termite</name>
    <dbReference type="NCBI Taxonomy" id="36987"/>
    <lineage>
        <taxon>Eukaryota</taxon>
        <taxon>Metazoa</taxon>
        <taxon>Ecdysozoa</taxon>
        <taxon>Arthropoda</taxon>
        <taxon>Hexapoda</taxon>
        <taxon>Insecta</taxon>
        <taxon>Pterygota</taxon>
        <taxon>Neoptera</taxon>
        <taxon>Polyneoptera</taxon>
        <taxon>Dictyoptera</taxon>
        <taxon>Blattodea</taxon>
        <taxon>Blattoidea</taxon>
        <taxon>Termitoidae</taxon>
        <taxon>Rhinotermitidae</taxon>
        <taxon>Coptotermes</taxon>
    </lineage>
</organism>
<name>A0A6L2PIQ8_COPFO</name>
<dbReference type="GO" id="GO:0005044">
    <property type="term" value="F:scavenger receptor activity"/>
    <property type="evidence" value="ECO:0007669"/>
    <property type="project" value="TreeGrafter"/>
</dbReference>
<comment type="similarity">
    <text evidence="2">Belongs to the CD36 family.</text>
</comment>
<dbReference type="AlphaFoldDB" id="A0A6L2PIQ8"/>
<dbReference type="InParanoid" id="A0A6L2PIQ8"/>
<evidence type="ECO:0000313" key="10">
    <source>
        <dbReference type="Proteomes" id="UP000502823"/>
    </source>
</evidence>
<dbReference type="InterPro" id="IPR002159">
    <property type="entry name" value="CD36_fam"/>
</dbReference>
<dbReference type="OrthoDB" id="514335at2759"/>
<dbReference type="PANTHER" id="PTHR11923">
    <property type="entry name" value="SCAVENGER RECEPTOR CLASS B TYPE-1 SR-B1"/>
    <property type="match status" value="1"/>
</dbReference>
<dbReference type="FunCoup" id="A0A6L2PIQ8">
    <property type="interactions" value="45"/>
</dbReference>
<evidence type="ECO:0000256" key="2">
    <source>
        <dbReference type="ARBA" id="ARBA00010532"/>
    </source>
</evidence>
<feature type="transmembrane region" description="Helical" evidence="8">
    <location>
        <begin position="12"/>
        <end position="38"/>
    </location>
</feature>
<proteinExistence type="inferred from homology"/>
<evidence type="ECO:0000256" key="4">
    <source>
        <dbReference type="ARBA" id="ARBA00022692"/>
    </source>
</evidence>
<evidence type="ECO:0008006" key="11">
    <source>
        <dbReference type="Google" id="ProtNLM"/>
    </source>
</evidence>
<evidence type="ECO:0000256" key="1">
    <source>
        <dbReference type="ARBA" id="ARBA00004236"/>
    </source>
</evidence>
<reference evidence="10" key="1">
    <citation type="submission" date="2020-01" db="EMBL/GenBank/DDBJ databases">
        <title>Draft genome sequence of the Termite Coptotermes fromosanus.</title>
        <authorList>
            <person name="Itakura S."/>
            <person name="Yosikawa Y."/>
            <person name="Umezawa K."/>
        </authorList>
    </citation>
    <scope>NUCLEOTIDE SEQUENCE [LARGE SCALE GENOMIC DNA]</scope>
</reference>